<sequence>MCHQHVEPARAAPRAGGTPLTFEGSRRLTPLHAAPGPRSSGRWRQRPPGPGRVERGPGPRPGARGAPGTSGRLLPTTPGRGAGSAAREGEACGASGPAGPAPGGSERRRRTEAKEIRRLPEGHTSRMQQSWGVDLQLLTPKEDTSSENLGRCLAWRTCSFLAGCSRKACDIAEKQTWVLNEFGACP</sequence>
<organism evidence="2 3">
    <name type="scientific">Balaenoptera musculus</name>
    <name type="common">Blue whale</name>
    <dbReference type="NCBI Taxonomy" id="9771"/>
    <lineage>
        <taxon>Eukaryota</taxon>
        <taxon>Metazoa</taxon>
        <taxon>Chordata</taxon>
        <taxon>Craniata</taxon>
        <taxon>Vertebrata</taxon>
        <taxon>Euteleostomi</taxon>
        <taxon>Mammalia</taxon>
        <taxon>Eutheria</taxon>
        <taxon>Laurasiatheria</taxon>
        <taxon>Artiodactyla</taxon>
        <taxon>Whippomorpha</taxon>
        <taxon>Cetacea</taxon>
        <taxon>Mysticeti</taxon>
        <taxon>Balaenopteridae</taxon>
        <taxon>Balaenoptera</taxon>
    </lineage>
</organism>
<evidence type="ECO:0000313" key="2">
    <source>
        <dbReference type="Proteomes" id="UP000694857"/>
    </source>
</evidence>
<feature type="compositionally biased region" description="Low complexity" evidence="1">
    <location>
        <begin position="83"/>
        <end position="98"/>
    </location>
</feature>
<accession>A0A8B8W475</accession>
<evidence type="ECO:0000256" key="1">
    <source>
        <dbReference type="SAM" id="MobiDB-lite"/>
    </source>
</evidence>
<proteinExistence type="predicted"/>
<dbReference type="RefSeq" id="XP_036691897.1">
    <property type="nucleotide sequence ID" value="XM_036836002.1"/>
</dbReference>
<gene>
    <name evidence="3" type="primary">LOC118886378</name>
</gene>
<feature type="compositionally biased region" description="Low complexity" evidence="1">
    <location>
        <begin position="61"/>
        <end position="72"/>
    </location>
</feature>
<dbReference type="Proteomes" id="UP000694857">
    <property type="component" value="Chromosome 20"/>
</dbReference>
<keyword evidence="2" id="KW-1185">Reference proteome</keyword>
<evidence type="ECO:0000313" key="3">
    <source>
        <dbReference type="RefSeq" id="XP_036691897.1"/>
    </source>
</evidence>
<reference evidence="3" key="1">
    <citation type="submission" date="2025-08" db="UniProtKB">
        <authorList>
            <consortium name="RefSeq"/>
        </authorList>
    </citation>
    <scope>IDENTIFICATION</scope>
    <source>
        <tissue evidence="3">Epidermis and Blubber</tissue>
    </source>
</reference>
<dbReference type="KEGG" id="bmus:118886378"/>
<name>A0A8B8W475_BALMU</name>
<dbReference type="AlphaFoldDB" id="A0A8B8W475"/>
<dbReference type="GeneID" id="118886378"/>
<protein>
    <submittedName>
        <fullName evidence="3">Collagen alpha-1(I) chain-like isoform X1</fullName>
    </submittedName>
</protein>
<feature type="region of interest" description="Disordered" evidence="1">
    <location>
        <begin position="1"/>
        <end position="116"/>
    </location>
</feature>